<protein>
    <submittedName>
        <fullName evidence="2">Uncharacterized protein</fullName>
    </submittedName>
</protein>
<reference evidence="2" key="2">
    <citation type="submission" date="2015-03" db="UniProtKB">
        <authorList>
            <consortium name="EnsemblPlants"/>
        </authorList>
    </citation>
    <scope>IDENTIFICATION</scope>
</reference>
<dbReference type="SUPFAM" id="SSF50386">
    <property type="entry name" value="STI-like"/>
    <property type="match status" value="1"/>
</dbReference>
<feature type="region of interest" description="Disordered" evidence="1">
    <location>
        <begin position="102"/>
        <end position="147"/>
    </location>
</feature>
<reference evidence="2 3" key="1">
    <citation type="journal article" date="2014" name="Genome Biol.">
        <title>Transcriptome and methylome profiling reveals relics of genome dominance in the mesopolyploid Brassica oleracea.</title>
        <authorList>
            <person name="Parkin I.A."/>
            <person name="Koh C."/>
            <person name="Tang H."/>
            <person name="Robinson S.J."/>
            <person name="Kagale S."/>
            <person name="Clarke W.E."/>
            <person name="Town C.D."/>
            <person name="Nixon J."/>
            <person name="Krishnakumar V."/>
            <person name="Bidwell S.L."/>
            <person name="Denoeud F."/>
            <person name="Belcram H."/>
            <person name="Links M.G."/>
            <person name="Just J."/>
            <person name="Clarke C."/>
            <person name="Bender T."/>
            <person name="Huebert T."/>
            <person name="Mason A.S."/>
            <person name="Pires J.C."/>
            <person name="Barker G."/>
            <person name="Moore J."/>
            <person name="Walley P.G."/>
            <person name="Manoli S."/>
            <person name="Batley J."/>
            <person name="Edwards D."/>
            <person name="Nelson M.N."/>
            <person name="Wang X."/>
            <person name="Paterson A.H."/>
            <person name="King G."/>
            <person name="Bancroft I."/>
            <person name="Chalhoub B."/>
            <person name="Sharpe A.G."/>
        </authorList>
    </citation>
    <scope>NUCLEOTIDE SEQUENCE</scope>
    <source>
        <strain evidence="2 3">cv. TO1000</strain>
    </source>
</reference>
<dbReference type="Proteomes" id="UP000032141">
    <property type="component" value="Chromosome C2"/>
</dbReference>
<feature type="compositionally biased region" description="Polar residues" evidence="1">
    <location>
        <begin position="130"/>
        <end position="144"/>
    </location>
</feature>
<dbReference type="Gene3D" id="2.80.10.50">
    <property type="match status" value="1"/>
</dbReference>
<dbReference type="eggNOG" id="KOG0434">
    <property type="taxonomic scope" value="Eukaryota"/>
</dbReference>
<evidence type="ECO:0000313" key="2">
    <source>
        <dbReference type="EnsemblPlants" id="Bo2g080390.1"/>
    </source>
</evidence>
<dbReference type="STRING" id="109376.A0A0D3AQA3"/>
<evidence type="ECO:0000313" key="3">
    <source>
        <dbReference type="Proteomes" id="UP000032141"/>
    </source>
</evidence>
<dbReference type="Gramene" id="Bo2g080390.1">
    <property type="protein sequence ID" value="Bo2g080390.1"/>
    <property type="gene ID" value="Bo2g080390"/>
</dbReference>
<dbReference type="EnsemblPlants" id="Bo2g080390.1">
    <property type="protein sequence ID" value="Bo2g080390.1"/>
    <property type="gene ID" value="Bo2g080390"/>
</dbReference>
<dbReference type="InterPro" id="IPR002160">
    <property type="entry name" value="Prot_inh_Kunz-lg"/>
</dbReference>
<dbReference type="GO" id="GO:0004866">
    <property type="term" value="F:endopeptidase inhibitor activity"/>
    <property type="evidence" value="ECO:0007669"/>
    <property type="project" value="InterPro"/>
</dbReference>
<proteinExistence type="predicted"/>
<name>A0A0D3AQA3_BRAOL</name>
<dbReference type="Pfam" id="PF00197">
    <property type="entry name" value="Kunitz_legume"/>
    <property type="match status" value="1"/>
</dbReference>
<keyword evidence="3" id="KW-1185">Reference proteome</keyword>
<sequence length="323" mass="36715">MGEVGSGDIIFDGSYYVLPRISDPGGGGLSLTYRGGNWCPLYIEQEYSEVNRGIPIKFSDWMIKLRLFPNRRASTSRWTSQPRYVVSQPIASQETVLLGHASLDGGKGGKNEGWASTPHDAESKRKASHGNGSCISRTQTTASSAGKARTEISEINRCLKTTAIPVYEEIERLGSWLRRRDRTFIKLYNGDSLVGKKYECLSLLIYSTELPLSHNGENLVVAVDDDGLFTERITHFSVVSSEHQICMARRISKDHMELVVSFFCVVRRLKFVCVCPVRFVQVELLKEQLLENNKQTHWIPDYVKVTEERSMIYIYYKYSSFRE</sequence>
<dbReference type="InterPro" id="IPR011065">
    <property type="entry name" value="Kunitz_inhibitor_STI-like_sf"/>
</dbReference>
<organism evidence="2 3">
    <name type="scientific">Brassica oleracea var. oleracea</name>
    <dbReference type="NCBI Taxonomy" id="109376"/>
    <lineage>
        <taxon>Eukaryota</taxon>
        <taxon>Viridiplantae</taxon>
        <taxon>Streptophyta</taxon>
        <taxon>Embryophyta</taxon>
        <taxon>Tracheophyta</taxon>
        <taxon>Spermatophyta</taxon>
        <taxon>Magnoliopsida</taxon>
        <taxon>eudicotyledons</taxon>
        <taxon>Gunneridae</taxon>
        <taxon>Pentapetalae</taxon>
        <taxon>rosids</taxon>
        <taxon>malvids</taxon>
        <taxon>Brassicales</taxon>
        <taxon>Brassicaceae</taxon>
        <taxon>Brassiceae</taxon>
        <taxon>Brassica</taxon>
    </lineage>
</organism>
<dbReference type="HOGENOM" id="CLU_861514_0_0_1"/>
<dbReference type="AlphaFoldDB" id="A0A0D3AQA3"/>
<evidence type="ECO:0000256" key="1">
    <source>
        <dbReference type="SAM" id="MobiDB-lite"/>
    </source>
</evidence>
<accession>A0A0D3AQA3</accession>